<reference evidence="8 9" key="1">
    <citation type="submission" date="2016-08" db="EMBL/GenBank/DDBJ databases">
        <title>Novel Firmicutes and Novel Genomes.</title>
        <authorList>
            <person name="Poppleton D.I."/>
            <person name="Gribaldo S."/>
        </authorList>
    </citation>
    <scope>NUCLEOTIDE SEQUENCE [LARGE SCALE GENOMIC DNA]</scope>
    <source>
        <strain evidence="8 9">CTT3</strain>
    </source>
</reference>
<dbReference type="InterPro" id="IPR008286">
    <property type="entry name" value="Prn/Lys/Arg_de-COase_C"/>
</dbReference>
<comment type="caution">
    <text evidence="8">The sequence shown here is derived from an EMBL/GenBank/DDBJ whole genome shotgun (WGS) entry which is preliminary data.</text>
</comment>
<feature type="domain" description="Orn/Lys/Arg decarboxylases family 1 pyridoxal-P attachment site" evidence="6">
    <location>
        <begin position="8"/>
        <end position="371"/>
    </location>
</feature>
<sequence>MIINHNRTPLFDALKDYYERNVISFDVPGHKKNREGLKEFADFVGEKVLKVDANSMKPLDNLGNPISVIKEAQDLAADAFGADHCFFMVNGTTAAVQAMIMSVCQPGDKIILPRNAHKSAINGLILSGAKPIYIQPEINDRLGIAMGVSLEKIEKAIARNSDAKAVFLINPTYYGATSDLKRIISLAHKHGMAVLVDEAHGAHFSFHKELPPSAMELGADMSAVSIHKTGGSLTQSSMLLLKEGLIDKRTVRTILNLNQTTSASYLLMTSLDVARKMLAVDGEEVLTKALKLSREAREEINNIEGYYAFGKELIGTPGIFDFDETKLGINVTGLGITGLKAYDILRDEYNIQVELGDVFNILAIVSVGDTEKSLQKLVQALKDMSQKYRGKIIKYESIALENPEVIISPRDAFYSRKKLVKLEDAEGEISGESIMIYPPGIPIVTLGERITKDIIEYIKLLKSQHSVFNGTEDPYVNYVKVLGT</sequence>
<dbReference type="GO" id="GO:0016831">
    <property type="term" value="F:carboxy-lyase activity"/>
    <property type="evidence" value="ECO:0007669"/>
    <property type="project" value="UniProtKB-KW"/>
</dbReference>
<gene>
    <name evidence="8" type="ORF">BET03_12930</name>
</gene>
<protein>
    <submittedName>
        <fullName evidence="8">Arginine decarboxylase</fullName>
    </submittedName>
</protein>
<name>A0A419T1P1_9FIRM</name>
<evidence type="ECO:0000259" key="7">
    <source>
        <dbReference type="Pfam" id="PF03711"/>
    </source>
</evidence>
<evidence type="ECO:0000256" key="3">
    <source>
        <dbReference type="ARBA" id="ARBA00022793"/>
    </source>
</evidence>
<dbReference type="Proteomes" id="UP000284177">
    <property type="component" value="Unassembled WGS sequence"/>
</dbReference>
<keyword evidence="3" id="KW-0210">Decarboxylase</keyword>
<evidence type="ECO:0000313" key="8">
    <source>
        <dbReference type="EMBL" id="RKD31331.1"/>
    </source>
</evidence>
<dbReference type="InterPro" id="IPR015421">
    <property type="entry name" value="PyrdxlP-dep_Trfase_major"/>
</dbReference>
<dbReference type="Pfam" id="PF01276">
    <property type="entry name" value="OKR_DC_1"/>
    <property type="match status" value="1"/>
</dbReference>
<evidence type="ECO:0000256" key="5">
    <source>
        <dbReference type="ARBA" id="ARBA00023239"/>
    </source>
</evidence>
<evidence type="ECO:0000256" key="4">
    <source>
        <dbReference type="ARBA" id="ARBA00022898"/>
    </source>
</evidence>
<dbReference type="InterPro" id="IPR015424">
    <property type="entry name" value="PyrdxlP-dep_Trfase"/>
</dbReference>
<dbReference type="RefSeq" id="WP_120169517.1">
    <property type="nucleotide sequence ID" value="NZ_MCIB01000022.1"/>
</dbReference>
<evidence type="ECO:0000256" key="2">
    <source>
        <dbReference type="ARBA" id="ARBA00010671"/>
    </source>
</evidence>
<evidence type="ECO:0000313" key="9">
    <source>
        <dbReference type="Proteomes" id="UP000284177"/>
    </source>
</evidence>
<dbReference type="InterPro" id="IPR052357">
    <property type="entry name" value="Orn_Lys_Arg_decarboxylase-I"/>
</dbReference>
<dbReference type="CDD" id="cd00615">
    <property type="entry name" value="Orn_deC_like"/>
    <property type="match status" value="1"/>
</dbReference>
<dbReference type="SUPFAM" id="SSF53383">
    <property type="entry name" value="PLP-dependent transferases"/>
    <property type="match status" value="1"/>
</dbReference>
<dbReference type="InterPro" id="IPR000310">
    <property type="entry name" value="Orn/Lys/Arg_deCO2ase_major_dom"/>
</dbReference>
<accession>A0A419T1P1</accession>
<comment type="cofactor">
    <cofactor evidence="1">
        <name>pyridoxal 5'-phosphate</name>
        <dbReference type="ChEBI" id="CHEBI:597326"/>
    </cofactor>
</comment>
<dbReference type="Gene3D" id="3.40.640.10">
    <property type="entry name" value="Type I PLP-dependent aspartate aminotransferase-like (Major domain)"/>
    <property type="match status" value="1"/>
</dbReference>
<feature type="domain" description="Orn/Lys/Arg decarboxylase C-terminal" evidence="7">
    <location>
        <begin position="372"/>
        <end position="470"/>
    </location>
</feature>
<dbReference type="AlphaFoldDB" id="A0A419T1P1"/>
<comment type="similarity">
    <text evidence="2">Belongs to the Orn/Lys/Arg decarboxylase class-I family.</text>
</comment>
<evidence type="ECO:0000256" key="1">
    <source>
        <dbReference type="ARBA" id="ARBA00001933"/>
    </source>
</evidence>
<proteinExistence type="inferred from homology"/>
<dbReference type="Gene3D" id="3.90.100.10">
    <property type="entry name" value="Orn/Lys/Arg decarboxylase, C-terminal domain"/>
    <property type="match status" value="1"/>
</dbReference>
<dbReference type="PANTHER" id="PTHR43277">
    <property type="entry name" value="ARGININE DECARBOXYLASE"/>
    <property type="match status" value="1"/>
</dbReference>
<keyword evidence="5" id="KW-0456">Lyase</keyword>
<dbReference type="PANTHER" id="PTHR43277:SF4">
    <property type="entry name" value="ARGININE DECARBOXYLASE"/>
    <property type="match status" value="1"/>
</dbReference>
<dbReference type="EMBL" id="MCIB01000022">
    <property type="protein sequence ID" value="RKD31331.1"/>
    <property type="molecule type" value="Genomic_DNA"/>
</dbReference>
<organism evidence="8 9">
    <name type="scientific">Thermohalobacter berrensis</name>
    <dbReference type="NCBI Taxonomy" id="99594"/>
    <lineage>
        <taxon>Bacteria</taxon>
        <taxon>Bacillati</taxon>
        <taxon>Bacillota</taxon>
        <taxon>Tissierellia</taxon>
        <taxon>Tissierellales</taxon>
        <taxon>Thermohalobacteraceae</taxon>
        <taxon>Thermohalobacter</taxon>
    </lineage>
</organism>
<evidence type="ECO:0000259" key="6">
    <source>
        <dbReference type="Pfam" id="PF01276"/>
    </source>
</evidence>
<dbReference type="Pfam" id="PF03711">
    <property type="entry name" value="OKR_DC_1_C"/>
    <property type="match status" value="1"/>
</dbReference>
<keyword evidence="4" id="KW-0663">Pyridoxal phosphate</keyword>
<keyword evidence="9" id="KW-1185">Reference proteome</keyword>
<dbReference type="OrthoDB" id="9815233at2"/>